<protein>
    <recommendedName>
        <fullName evidence="5">Signal peptidase I</fullName>
        <ecNumber evidence="5">3.4.21.89</ecNumber>
    </recommendedName>
</protein>
<evidence type="ECO:0000313" key="9">
    <source>
        <dbReference type="Proteomes" id="UP000264006"/>
    </source>
</evidence>
<dbReference type="CDD" id="cd06530">
    <property type="entry name" value="S26_SPase_I"/>
    <property type="match status" value="1"/>
</dbReference>
<feature type="transmembrane region" description="Helical" evidence="7">
    <location>
        <begin position="37"/>
        <end position="67"/>
    </location>
</feature>
<keyword evidence="9" id="KW-1185">Reference proteome</keyword>
<dbReference type="Proteomes" id="UP000264006">
    <property type="component" value="Plasmid pEDY32-46I"/>
</dbReference>
<sequence>MAVRPPDQTRQLSSSSTASVNKHPPTRSGPGPLPDRGLFAAAAWLASTLWLVAAGLVVVVAVIVVALPGTHLLTVTSGSMSPALDPGDVVIVVAREESLAVGQLATFPDTGRGGLLVTHRVVDHTDVDGQLAYATRGDANQSADPTPVPHSDLVGVVRIVLPDVGRLLPTGPHGPLPGVTALLLTVISVLMVLQYGRRSG</sequence>
<dbReference type="InterPro" id="IPR001733">
    <property type="entry name" value="Peptidase_S26B"/>
</dbReference>
<dbReference type="GO" id="GO:0009003">
    <property type="term" value="F:signal peptidase activity"/>
    <property type="evidence" value="ECO:0007669"/>
    <property type="project" value="UniProtKB-EC"/>
</dbReference>
<gene>
    <name evidence="8" type="ORF">DVS28_b0329</name>
</gene>
<evidence type="ECO:0000256" key="2">
    <source>
        <dbReference type="ARBA" id="ARBA00022692"/>
    </source>
</evidence>
<organism evidence="8 9">
    <name type="scientific">Euzebya pacifica</name>
    <dbReference type="NCBI Taxonomy" id="1608957"/>
    <lineage>
        <taxon>Bacteria</taxon>
        <taxon>Bacillati</taxon>
        <taxon>Actinomycetota</taxon>
        <taxon>Nitriliruptoria</taxon>
        <taxon>Euzebyales</taxon>
    </lineage>
</organism>
<accession>A0A346Y6K2</accession>
<dbReference type="PANTHER" id="PTHR10806:SF6">
    <property type="entry name" value="SIGNAL PEPTIDASE COMPLEX CATALYTIC SUBUNIT SEC11"/>
    <property type="match status" value="1"/>
</dbReference>
<dbReference type="GO" id="GO:0016020">
    <property type="term" value="C:membrane"/>
    <property type="evidence" value="ECO:0007669"/>
    <property type="project" value="UniProtKB-SubCell"/>
</dbReference>
<evidence type="ECO:0000256" key="5">
    <source>
        <dbReference type="NCBIfam" id="TIGR02228"/>
    </source>
</evidence>
<keyword evidence="4 7" id="KW-0472">Membrane</keyword>
<reference evidence="8 9" key="1">
    <citation type="submission" date="2018-09" db="EMBL/GenBank/DDBJ databases">
        <title>Complete genome sequence of Euzebya sp. DY32-46 isolated from seawater of Pacific Ocean.</title>
        <authorList>
            <person name="Xu L."/>
            <person name="Wu Y.-H."/>
            <person name="Xu X.-W."/>
        </authorList>
    </citation>
    <scope>NUCLEOTIDE SEQUENCE [LARGE SCALE GENOMIC DNA]</scope>
    <source>
        <strain evidence="8 9">DY32-46</strain>
        <plasmid evidence="9">pedy32-46i</plasmid>
    </source>
</reference>
<comment type="subcellular location">
    <subcellularLocation>
        <location evidence="1">Membrane</location>
    </subcellularLocation>
</comment>
<geneLocation type="plasmid" evidence="9">
    <name>pedy32-46i</name>
</geneLocation>
<dbReference type="InterPro" id="IPR019533">
    <property type="entry name" value="Peptidase_S26"/>
</dbReference>
<name>A0A346Y6K2_9ACTN</name>
<dbReference type="GO" id="GO:0004252">
    <property type="term" value="F:serine-type endopeptidase activity"/>
    <property type="evidence" value="ECO:0007669"/>
    <property type="project" value="UniProtKB-UniRule"/>
</dbReference>
<dbReference type="InterPro" id="IPR036286">
    <property type="entry name" value="LexA/Signal_pep-like_sf"/>
</dbReference>
<dbReference type="PANTHER" id="PTHR10806">
    <property type="entry name" value="SIGNAL PEPTIDASE COMPLEX CATALYTIC SUBUNIT SEC11"/>
    <property type="match status" value="1"/>
</dbReference>
<keyword evidence="8" id="KW-0614">Plasmid</keyword>
<dbReference type="NCBIfam" id="TIGR02228">
    <property type="entry name" value="sigpep_I_arch"/>
    <property type="match status" value="1"/>
</dbReference>
<dbReference type="RefSeq" id="WP_114594680.1">
    <property type="nucleotide sequence ID" value="NZ_CP031166.1"/>
</dbReference>
<dbReference type="PRINTS" id="PR00728">
    <property type="entry name" value="SIGNALPTASE"/>
</dbReference>
<evidence type="ECO:0000256" key="4">
    <source>
        <dbReference type="ARBA" id="ARBA00023136"/>
    </source>
</evidence>
<evidence type="ECO:0000256" key="3">
    <source>
        <dbReference type="ARBA" id="ARBA00022989"/>
    </source>
</evidence>
<feature type="compositionally biased region" description="Polar residues" evidence="6">
    <location>
        <begin position="8"/>
        <end position="20"/>
    </location>
</feature>
<evidence type="ECO:0000313" key="8">
    <source>
        <dbReference type="EMBL" id="AXV10099.1"/>
    </source>
</evidence>
<keyword evidence="3 7" id="KW-1133">Transmembrane helix</keyword>
<dbReference type="EC" id="3.4.21.89" evidence="5"/>
<dbReference type="EMBL" id="CP031166">
    <property type="protein sequence ID" value="AXV10099.1"/>
    <property type="molecule type" value="Genomic_DNA"/>
</dbReference>
<feature type="region of interest" description="Disordered" evidence="6">
    <location>
        <begin position="1"/>
        <end position="33"/>
    </location>
</feature>
<evidence type="ECO:0000256" key="7">
    <source>
        <dbReference type="SAM" id="Phobius"/>
    </source>
</evidence>
<evidence type="ECO:0000256" key="6">
    <source>
        <dbReference type="SAM" id="MobiDB-lite"/>
    </source>
</evidence>
<proteinExistence type="predicted"/>
<dbReference type="AlphaFoldDB" id="A0A346Y6K2"/>
<dbReference type="SUPFAM" id="SSF51306">
    <property type="entry name" value="LexA/Signal peptidase"/>
    <property type="match status" value="1"/>
</dbReference>
<keyword evidence="2 7" id="KW-0812">Transmembrane</keyword>
<evidence type="ECO:0000256" key="1">
    <source>
        <dbReference type="ARBA" id="ARBA00004370"/>
    </source>
</evidence>
<dbReference type="GO" id="GO:0006465">
    <property type="term" value="P:signal peptide processing"/>
    <property type="evidence" value="ECO:0007669"/>
    <property type="project" value="UniProtKB-UniRule"/>
</dbReference>
<feature type="transmembrane region" description="Helical" evidence="7">
    <location>
        <begin position="176"/>
        <end position="196"/>
    </location>
</feature>
<dbReference type="KEGG" id="euz:DVS28_b0329"/>
<dbReference type="OrthoDB" id="4315104at2"/>